<protein>
    <recommendedName>
        <fullName evidence="4">Alpha/beta hydrolase</fullName>
    </recommendedName>
</protein>
<evidence type="ECO:0008006" key="4">
    <source>
        <dbReference type="Google" id="ProtNLM"/>
    </source>
</evidence>
<dbReference type="InterPro" id="IPR029058">
    <property type="entry name" value="AB_hydrolase_fold"/>
</dbReference>
<accession>A0A4Q1HDI8</accession>
<dbReference type="OrthoDB" id="6191215at2"/>
<feature type="compositionally biased region" description="Low complexity" evidence="1">
    <location>
        <begin position="25"/>
        <end position="50"/>
    </location>
</feature>
<dbReference type="AlphaFoldDB" id="A0A4Q1HDI8"/>
<reference evidence="2 3" key="1">
    <citation type="journal article" date="2017" name="Int. J. Syst. Evol. Microbiol.">
        <title>Achromobacter aloeverae sp. nov., isolated from the root of Aloe vera (L.) Burm.f.</title>
        <authorList>
            <person name="Kuncharoen N."/>
            <person name="Muramatsu Y."/>
            <person name="Shibata C."/>
            <person name="Kamakura Y."/>
            <person name="Nakagawa Y."/>
            <person name="Tanasupawat S."/>
        </authorList>
    </citation>
    <scope>NUCLEOTIDE SEQUENCE [LARGE SCALE GENOMIC DNA]</scope>
    <source>
        <strain evidence="2 3">AVA-1</strain>
    </source>
</reference>
<sequence length="350" mass="37473">MGVSVNVSPSAPAYFHNPGFVGDQDASDIAGGAGASPSRAEQFSAAPSRAQRARASRRERRANNPSRYYVNQDADPAARRCRLAEALPYCELAESIGSGSVPQPWVRVTRFNEALVDKLTQGQGRYPKIYVDDGVIKDGASGFSAQVVRHKDKNEYVLVFGDSGKGWAKPRSLVDKVVGLATPFAKGITAGLSAVGLSMRSYDQAKVTASELQRLLGRTLAGKSHTLTLVGRGQGGADAQFAALHATPALRAKVFASTQHNFAWFGNAPSDNLDRSKDLIEQYSVRGDPVPALRGLLGSNEGFGTAYHFDGDTTKGFFHKHERVAAHMKFQIEGDRSTHSAPATSRIAIG</sequence>
<feature type="compositionally biased region" description="Basic residues" evidence="1">
    <location>
        <begin position="51"/>
        <end position="60"/>
    </location>
</feature>
<organism evidence="2 3">
    <name type="scientific">Achromobacter aloeverae</name>
    <dbReference type="NCBI Taxonomy" id="1750518"/>
    <lineage>
        <taxon>Bacteria</taxon>
        <taxon>Pseudomonadati</taxon>
        <taxon>Pseudomonadota</taxon>
        <taxon>Betaproteobacteria</taxon>
        <taxon>Burkholderiales</taxon>
        <taxon>Alcaligenaceae</taxon>
        <taxon>Achromobacter</taxon>
    </lineage>
</organism>
<comment type="caution">
    <text evidence="2">The sequence shown here is derived from an EMBL/GenBank/DDBJ whole genome shotgun (WGS) entry which is preliminary data.</text>
</comment>
<evidence type="ECO:0000313" key="2">
    <source>
        <dbReference type="EMBL" id="RXN83898.1"/>
    </source>
</evidence>
<dbReference type="Proteomes" id="UP000290849">
    <property type="component" value="Unassembled WGS sequence"/>
</dbReference>
<keyword evidence="3" id="KW-1185">Reference proteome</keyword>
<proteinExistence type="predicted"/>
<evidence type="ECO:0000256" key="1">
    <source>
        <dbReference type="SAM" id="MobiDB-lite"/>
    </source>
</evidence>
<evidence type="ECO:0000313" key="3">
    <source>
        <dbReference type="Proteomes" id="UP000290849"/>
    </source>
</evidence>
<name>A0A4Q1HDI8_9BURK</name>
<dbReference type="SUPFAM" id="SSF53474">
    <property type="entry name" value="alpha/beta-Hydrolases"/>
    <property type="match status" value="1"/>
</dbReference>
<feature type="region of interest" description="Disordered" evidence="1">
    <location>
        <begin position="25"/>
        <end position="65"/>
    </location>
</feature>
<gene>
    <name evidence="2" type="ORF">C7R54_26965</name>
</gene>
<dbReference type="EMBL" id="PYAL01000009">
    <property type="protein sequence ID" value="RXN83898.1"/>
    <property type="molecule type" value="Genomic_DNA"/>
</dbReference>